<keyword evidence="12" id="KW-1185">Reference proteome</keyword>
<dbReference type="InterPro" id="IPR019576">
    <property type="entry name" value="Pyridoxamine_oxidase_dimer_C"/>
</dbReference>
<comment type="pathway">
    <text evidence="2">Cofactor metabolism; pyridoxal 5'-phosphate salvage; pyridoxal 5'-phosphate from pyridoxamine 5'-phosphate: step 1/1.</text>
</comment>
<dbReference type="PANTHER" id="PTHR10851">
    <property type="entry name" value="PYRIDOXINE-5-PHOSPHATE OXIDASE"/>
    <property type="match status" value="1"/>
</dbReference>
<evidence type="ECO:0000256" key="2">
    <source>
        <dbReference type="ARBA" id="ARBA00004738"/>
    </source>
</evidence>
<feature type="compositionally biased region" description="Low complexity" evidence="8">
    <location>
        <begin position="54"/>
        <end position="66"/>
    </location>
</feature>
<protein>
    <recommendedName>
        <fullName evidence="4">pyridoxal 5'-phosphate synthase</fullName>
        <ecNumber evidence="4">1.4.3.5</ecNumber>
    </recommendedName>
</protein>
<dbReference type="InterPro" id="IPR019740">
    <property type="entry name" value="Pyridox_Oxase_CS"/>
</dbReference>
<dbReference type="InterPro" id="IPR012349">
    <property type="entry name" value="Split_barrel_FMN-bd"/>
</dbReference>
<dbReference type="GO" id="GO:0008615">
    <property type="term" value="P:pyridoxine biosynthetic process"/>
    <property type="evidence" value="ECO:0007669"/>
    <property type="project" value="InterPro"/>
</dbReference>
<evidence type="ECO:0000256" key="8">
    <source>
        <dbReference type="SAM" id="MobiDB-lite"/>
    </source>
</evidence>
<keyword evidence="6" id="KW-0288">FMN</keyword>
<name>A0A2X0KAU0_9BASI</name>
<gene>
    <name evidence="11" type="ORF">BZ3500_MVSOF-1268-A1-R1_CHR2-1G04449</name>
</gene>
<reference evidence="12" key="1">
    <citation type="submission" date="2016-10" db="EMBL/GenBank/DDBJ databases">
        <authorList>
            <person name="Jeantristanb JTB J.-T."/>
            <person name="Ricardo R."/>
        </authorList>
    </citation>
    <scope>NUCLEOTIDE SEQUENCE [LARGE SCALE GENOMIC DNA]</scope>
</reference>
<dbReference type="AlphaFoldDB" id="A0A2X0KAU0"/>
<dbReference type="Pfam" id="PF01243">
    <property type="entry name" value="PNPOx_N"/>
    <property type="match status" value="1"/>
</dbReference>
<dbReference type="GO" id="GO:0010181">
    <property type="term" value="F:FMN binding"/>
    <property type="evidence" value="ECO:0007669"/>
    <property type="project" value="InterPro"/>
</dbReference>
<evidence type="ECO:0000256" key="4">
    <source>
        <dbReference type="ARBA" id="ARBA00012801"/>
    </source>
</evidence>
<evidence type="ECO:0000259" key="10">
    <source>
        <dbReference type="Pfam" id="PF10590"/>
    </source>
</evidence>
<dbReference type="InterPro" id="IPR000659">
    <property type="entry name" value="Pyridox_Oxase"/>
</dbReference>
<dbReference type="Pfam" id="PF10590">
    <property type="entry name" value="PNP_phzG_C"/>
    <property type="match status" value="1"/>
</dbReference>
<evidence type="ECO:0000313" key="12">
    <source>
        <dbReference type="Proteomes" id="UP000249723"/>
    </source>
</evidence>
<proteinExistence type="inferred from homology"/>
<comment type="pathway">
    <text evidence="3">Cofactor metabolism; pyridoxal 5'-phosphate salvage; pyridoxal 5'-phosphate from pyridoxine 5'-phosphate: step 1/1.</text>
</comment>
<feature type="domain" description="Pyridoxamine 5'-phosphate oxidase N-terminal" evidence="9">
    <location>
        <begin position="114"/>
        <end position="240"/>
    </location>
</feature>
<dbReference type="Proteomes" id="UP000249723">
    <property type="component" value="Unassembled WGS sequence"/>
</dbReference>
<dbReference type="PROSITE" id="PS01064">
    <property type="entry name" value="PYRIDOX_OXIDASE"/>
    <property type="match status" value="1"/>
</dbReference>
<evidence type="ECO:0000256" key="6">
    <source>
        <dbReference type="ARBA" id="ARBA00022643"/>
    </source>
</evidence>
<dbReference type="GO" id="GO:0004733">
    <property type="term" value="F:pyridoxamine phosphate oxidase activity"/>
    <property type="evidence" value="ECO:0007669"/>
    <property type="project" value="UniProtKB-EC"/>
</dbReference>
<feature type="region of interest" description="Disordered" evidence="8">
    <location>
        <begin position="48"/>
        <end position="70"/>
    </location>
</feature>
<feature type="domain" description="Pyridoxine 5'-phosphate oxidase dimerisation C-terminal" evidence="10">
    <location>
        <begin position="283"/>
        <end position="326"/>
    </location>
</feature>
<dbReference type="InterPro" id="IPR011576">
    <property type="entry name" value="Pyridox_Oxase_N"/>
</dbReference>
<dbReference type="EC" id="1.4.3.5" evidence="4"/>
<dbReference type="STRING" id="289078.A0A2X0KAU0"/>
<evidence type="ECO:0000313" key="11">
    <source>
        <dbReference type="EMBL" id="SCZ88498.1"/>
    </source>
</evidence>
<evidence type="ECO:0000256" key="3">
    <source>
        <dbReference type="ARBA" id="ARBA00005037"/>
    </source>
</evidence>
<organism evidence="11 12">
    <name type="scientific">Microbotryum saponariae</name>
    <dbReference type="NCBI Taxonomy" id="289078"/>
    <lineage>
        <taxon>Eukaryota</taxon>
        <taxon>Fungi</taxon>
        <taxon>Dikarya</taxon>
        <taxon>Basidiomycota</taxon>
        <taxon>Pucciniomycotina</taxon>
        <taxon>Microbotryomycetes</taxon>
        <taxon>Microbotryales</taxon>
        <taxon>Microbotryaceae</taxon>
        <taxon>Microbotryum</taxon>
    </lineage>
</organism>
<dbReference type="OrthoDB" id="303614at2759"/>
<dbReference type="PANTHER" id="PTHR10851:SF0">
    <property type="entry name" value="PYRIDOXINE-5'-PHOSPHATE OXIDASE"/>
    <property type="match status" value="1"/>
</dbReference>
<dbReference type="EMBL" id="FMWP01000012">
    <property type="protein sequence ID" value="SCZ88498.1"/>
    <property type="molecule type" value="Genomic_DNA"/>
</dbReference>
<dbReference type="SUPFAM" id="SSF50475">
    <property type="entry name" value="FMN-binding split barrel"/>
    <property type="match status" value="1"/>
</dbReference>
<accession>A0A2X0KAU0</accession>
<evidence type="ECO:0000256" key="1">
    <source>
        <dbReference type="ARBA" id="ARBA00001917"/>
    </source>
</evidence>
<dbReference type="Gene3D" id="2.30.110.10">
    <property type="entry name" value="Electron Transport, Fmn-binding Protein, Chain A"/>
    <property type="match status" value="1"/>
</dbReference>
<keyword evidence="7" id="KW-0560">Oxidoreductase</keyword>
<dbReference type="NCBIfam" id="NF004231">
    <property type="entry name" value="PRK05679.1"/>
    <property type="match status" value="1"/>
</dbReference>
<evidence type="ECO:0000259" key="9">
    <source>
        <dbReference type="Pfam" id="PF01243"/>
    </source>
</evidence>
<keyword evidence="5" id="KW-0285">Flavoprotein</keyword>
<evidence type="ECO:0000256" key="5">
    <source>
        <dbReference type="ARBA" id="ARBA00022630"/>
    </source>
</evidence>
<dbReference type="UniPathway" id="UPA01068">
    <property type="reaction ID" value="UER00304"/>
</dbReference>
<sequence length="326" mass="36164">MYTQCTKADITSLPCQPRLCGTSSSLLSLRHRNLCPTWTTTTYSLRPNVPAPTSIPHSQRSSMSSSTPQAQIKIDNHETYLSQGIPSASSLSPDPIAQFREWFSSALADKDVIEPEAMAVSTVSAEGIPSTRVVLLKQVDDKGWIFYTNYESRKGRELFPHTETETETGTETRGSYASLAFYWRALHLSVRVVGRAEKVTPQETKAYFDSRPVGSRIGAWASKQSSELSGREELEEQVKAMEWQFGVPEGTSTGTASAVDAGPQGQNSLKEAENVEVPVPPFWGGVRIVPFEVEFWAGRPSRLHDRFRYTRDEGSDGAWQIVRLSP</sequence>
<evidence type="ECO:0000256" key="7">
    <source>
        <dbReference type="ARBA" id="ARBA00023002"/>
    </source>
</evidence>
<comment type="cofactor">
    <cofactor evidence="1">
        <name>FMN</name>
        <dbReference type="ChEBI" id="CHEBI:58210"/>
    </cofactor>
</comment>
<dbReference type="HAMAP" id="MF_01629">
    <property type="entry name" value="PdxH"/>
    <property type="match status" value="1"/>
</dbReference>